<dbReference type="EMBL" id="UINC01014127">
    <property type="protein sequence ID" value="SVA60488.1"/>
    <property type="molecule type" value="Genomic_DNA"/>
</dbReference>
<evidence type="ECO:0000313" key="1">
    <source>
        <dbReference type="EMBL" id="SVA60488.1"/>
    </source>
</evidence>
<proteinExistence type="predicted"/>
<organism evidence="1">
    <name type="scientific">marine metagenome</name>
    <dbReference type="NCBI Taxonomy" id="408172"/>
    <lineage>
        <taxon>unclassified sequences</taxon>
        <taxon>metagenomes</taxon>
        <taxon>ecological metagenomes</taxon>
    </lineage>
</organism>
<dbReference type="AlphaFoldDB" id="A0A381X741"/>
<dbReference type="InterPro" id="IPR024051">
    <property type="entry name" value="AICAR_Tfase_dup_dom_sf"/>
</dbReference>
<sequence length="399" mass="43890">MSSGSHNYLHQFDLKYGCNPHQKPAAVHSLNGQGLPYEVLNGQPGYINLLDALNAWQLVHELDQVLDLPAAASFKHVSPAGAAVSVPLDDELADVYGCKNLSLSPLATAYVRARGADPLSSFGDFIALSRKVDLSTAAVIRKTVSDGIIAPGYETEALNLIKEKKDGKYVILKADPEYTAPEIEYREVNGVVFSQLRNTLKINQNSLLAKVVTKTKEIPAEAVRDLIIASITLKYTQSNSVGYALDGQMIGIGAGQQSRVDCTKLAGRKAETWYLRQHPEVMKLPFLENTASVERTNARILFIEGGMTDHELQTWQRLFETPVEPLSPEEKLKWLSRLKGVSLSSDAFFPFRDNIDQASKRGVSFIVQPGGSSRDNEVIEAADEYGMAMAFSGIRLFHH</sequence>
<dbReference type="NCBIfam" id="NF005492">
    <property type="entry name" value="PRK07106.1"/>
    <property type="match status" value="1"/>
</dbReference>
<dbReference type="SMART" id="SM00798">
    <property type="entry name" value="AICARFT_IMPCHas"/>
    <property type="match status" value="1"/>
</dbReference>
<dbReference type="GO" id="GO:0004643">
    <property type="term" value="F:phosphoribosylaminoimidazolecarboxamide formyltransferase activity"/>
    <property type="evidence" value="ECO:0007669"/>
    <property type="project" value="InterPro"/>
</dbReference>
<dbReference type="GO" id="GO:0003937">
    <property type="term" value="F:IMP cyclohydrolase activity"/>
    <property type="evidence" value="ECO:0007669"/>
    <property type="project" value="InterPro"/>
</dbReference>
<dbReference type="Gene3D" id="1.10.287.440">
    <property type="match status" value="1"/>
</dbReference>
<reference evidence="1" key="1">
    <citation type="submission" date="2018-05" db="EMBL/GenBank/DDBJ databases">
        <authorList>
            <person name="Lanie J.A."/>
            <person name="Ng W.-L."/>
            <person name="Kazmierczak K.M."/>
            <person name="Andrzejewski T.M."/>
            <person name="Davidsen T.M."/>
            <person name="Wayne K.J."/>
            <person name="Tettelin H."/>
            <person name="Glass J.I."/>
            <person name="Rusch D."/>
            <person name="Podicherti R."/>
            <person name="Tsui H.-C.T."/>
            <person name="Winkler M.E."/>
        </authorList>
    </citation>
    <scope>NUCLEOTIDE SEQUENCE</scope>
</reference>
<dbReference type="InterPro" id="IPR016193">
    <property type="entry name" value="Cytidine_deaminase-like"/>
</dbReference>
<evidence type="ECO:0008006" key="2">
    <source>
        <dbReference type="Google" id="ProtNLM"/>
    </source>
</evidence>
<gene>
    <name evidence="1" type="ORF">METZ01_LOCUS113342</name>
</gene>
<dbReference type="Gene3D" id="3.40.140.20">
    <property type="match status" value="2"/>
</dbReference>
<dbReference type="GO" id="GO:0006189">
    <property type="term" value="P:'de novo' IMP biosynthetic process"/>
    <property type="evidence" value="ECO:0007669"/>
    <property type="project" value="TreeGrafter"/>
</dbReference>
<accession>A0A381X741</accession>
<dbReference type="InterPro" id="IPR024050">
    <property type="entry name" value="AICAR_Tfase_insert_dom_sf"/>
</dbReference>
<protein>
    <recommendedName>
        <fullName evidence="2">Phosphoribosylaminoimidazolecarboxamide formyltransferase</fullName>
    </recommendedName>
</protein>
<name>A0A381X741_9ZZZZ</name>
<dbReference type="SUPFAM" id="SSF53927">
    <property type="entry name" value="Cytidine deaminase-like"/>
    <property type="match status" value="1"/>
</dbReference>
<dbReference type="Pfam" id="PF01808">
    <property type="entry name" value="AICARFT_IMPCHas"/>
    <property type="match status" value="1"/>
</dbReference>
<dbReference type="PANTHER" id="PTHR11692">
    <property type="entry name" value="BIFUNCTIONAL PURINE BIOSYNTHESIS PROTEIN PURH"/>
    <property type="match status" value="1"/>
</dbReference>
<dbReference type="InterPro" id="IPR002695">
    <property type="entry name" value="PurH-like"/>
</dbReference>
<dbReference type="GO" id="GO:0005829">
    <property type="term" value="C:cytosol"/>
    <property type="evidence" value="ECO:0007669"/>
    <property type="project" value="TreeGrafter"/>
</dbReference>
<dbReference type="FunFam" id="3.40.140.20:FF:000003">
    <property type="entry name" value="Bifunctional purine biosynthesis protein"/>
    <property type="match status" value="1"/>
</dbReference>
<dbReference type="PANTHER" id="PTHR11692:SF0">
    <property type="entry name" value="BIFUNCTIONAL PURINE BIOSYNTHESIS PROTEIN ATIC"/>
    <property type="match status" value="1"/>
</dbReference>